<dbReference type="Pfam" id="PF02518">
    <property type="entry name" value="HATPase_c"/>
    <property type="match status" value="1"/>
</dbReference>
<keyword evidence="12" id="KW-0902">Two-component regulatory system</keyword>
<dbReference type="EC" id="2.7.13.3" evidence="3"/>
<comment type="catalytic activity">
    <reaction evidence="1">
        <text>ATP + protein L-histidine = ADP + protein N-phospho-L-histidine.</text>
        <dbReference type="EC" id="2.7.13.3"/>
    </reaction>
</comment>
<keyword evidence="13 14" id="KW-0472">Membrane</keyword>
<keyword evidence="5" id="KW-0597">Phosphoprotein</keyword>
<evidence type="ECO:0000313" key="19">
    <source>
        <dbReference type="Proteomes" id="UP000321089"/>
    </source>
</evidence>
<feature type="domain" description="HAMP" evidence="16">
    <location>
        <begin position="182"/>
        <end position="235"/>
    </location>
</feature>
<keyword evidence="4" id="KW-1003">Cell membrane</keyword>
<evidence type="ECO:0000256" key="10">
    <source>
        <dbReference type="ARBA" id="ARBA00022840"/>
    </source>
</evidence>
<comment type="caution">
    <text evidence="17">The sequence shown here is derived from an EMBL/GenBank/DDBJ whole genome shotgun (WGS) entry which is preliminary data.</text>
</comment>
<dbReference type="RefSeq" id="WP_146869164.1">
    <property type="nucleotide sequence ID" value="NZ_BKBC01000069.1"/>
</dbReference>
<organism evidence="17 19">
    <name type="scientific">Clostridium butyricum</name>
    <dbReference type="NCBI Taxonomy" id="1492"/>
    <lineage>
        <taxon>Bacteria</taxon>
        <taxon>Bacillati</taxon>
        <taxon>Bacillota</taxon>
        <taxon>Clostridia</taxon>
        <taxon>Eubacteriales</taxon>
        <taxon>Clostridiaceae</taxon>
        <taxon>Clostridium</taxon>
    </lineage>
</organism>
<dbReference type="InterPro" id="IPR050398">
    <property type="entry name" value="HssS/ArlS-like"/>
</dbReference>
<dbReference type="Gene3D" id="1.10.287.130">
    <property type="match status" value="1"/>
</dbReference>
<keyword evidence="10" id="KW-0067">ATP-binding</keyword>
<dbReference type="EMBL" id="WOFV02000013">
    <property type="protein sequence ID" value="NAS17471.1"/>
    <property type="molecule type" value="Genomic_DNA"/>
</dbReference>
<dbReference type="CDD" id="cd00075">
    <property type="entry name" value="HATPase"/>
    <property type="match status" value="1"/>
</dbReference>
<feature type="domain" description="Histidine kinase" evidence="15">
    <location>
        <begin position="243"/>
        <end position="458"/>
    </location>
</feature>
<evidence type="ECO:0000256" key="8">
    <source>
        <dbReference type="ARBA" id="ARBA00022741"/>
    </source>
</evidence>
<dbReference type="Pfam" id="PF00512">
    <property type="entry name" value="HisKA"/>
    <property type="match status" value="1"/>
</dbReference>
<keyword evidence="11 14" id="KW-1133">Transmembrane helix</keyword>
<evidence type="ECO:0000313" key="18">
    <source>
        <dbReference type="EMBL" id="NAS17471.1"/>
    </source>
</evidence>
<reference evidence="17 19" key="1">
    <citation type="submission" date="2019-07" db="EMBL/GenBank/DDBJ databases">
        <title>Whole genome shotgun sequence of Clostridium butyricum NBRC 3858.</title>
        <authorList>
            <person name="Hosoyama A."/>
            <person name="Uohara A."/>
            <person name="Ohji S."/>
            <person name="Ichikawa N."/>
        </authorList>
    </citation>
    <scope>NUCLEOTIDE SEQUENCE [LARGE SCALE GENOMIC DNA]</scope>
    <source>
        <strain evidence="17 19">NBRC 3858</strain>
    </source>
</reference>
<evidence type="ECO:0000256" key="2">
    <source>
        <dbReference type="ARBA" id="ARBA00004651"/>
    </source>
</evidence>
<dbReference type="InterPro" id="IPR036097">
    <property type="entry name" value="HisK_dim/P_sf"/>
</dbReference>
<accession>A0A512TRS8</accession>
<dbReference type="InterPro" id="IPR005467">
    <property type="entry name" value="His_kinase_dom"/>
</dbReference>
<dbReference type="InterPro" id="IPR003660">
    <property type="entry name" value="HAMP_dom"/>
</dbReference>
<dbReference type="PANTHER" id="PTHR45528:SF1">
    <property type="entry name" value="SENSOR HISTIDINE KINASE CPXA"/>
    <property type="match status" value="1"/>
</dbReference>
<evidence type="ECO:0000256" key="1">
    <source>
        <dbReference type="ARBA" id="ARBA00000085"/>
    </source>
</evidence>
<dbReference type="Gene3D" id="3.30.565.10">
    <property type="entry name" value="Histidine kinase-like ATPase, C-terminal domain"/>
    <property type="match status" value="1"/>
</dbReference>
<dbReference type="GO" id="GO:0005524">
    <property type="term" value="F:ATP binding"/>
    <property type="evidence" value="ECO:0007669"/>
    <property type="project" value="UniProtKB-KW"/>
</dbReference>
<dbReference type="Proteomes" id="UP000474042">
    <property type="component" value="Unassembled WGS sequence"/>
</dbReference>
<sequence>MKHSIRKRLSLIIIFCAVVAVLLSVLIVNVTITNTFNKYMEDIQTKRNTRLVEYFQQIYKRDGAWTQTSGEEMMHEAYMNNYCLTLLDENGKVIWEMNHENIKNKNYVNLHNNMEEEGVYTTETFDINVNEKKVGSIIVGQYSPVLISKEDISFKTEINKGIVLSGILTLAIVTIISLILSKQFSEPIKEVSKTSVSLSKGNYNSRSNIKSNIEEIRNLTDSINDLGEKLNSQDLLRKRLVSDISHEIRTPLNVLQNNLEAMIDGIIPVTTDKLNNLNDEVIRFGKLLNNLNALKQIESDEIVLKLGLVNIEELLCAVVSDFSIAANENNVNLIMNREENKDLVVLGDYDKLKQVFINLISNGIKFNNTNGTVWVNMSSNEDSVIVEIKDNGIGIKKEDLPFIFERMYRGDKSRHKIEGSGLGLTLVKKILTLHSGSIDVESKENKGTTFTVRIDKNNEVN</sequence>
<gene>
    <name evidence="17" type="ORF">CBU02nite_34860</name>
    <name evidence="18" type="ORF">GND98_006190</name>
</gene>
<feature type="transmembrane region" description="Helical" evidence="14">
    <location>
        <begin position="12"/>
        <end position="32"/>
    </location>
</feature>
<dbReference type="CDD" id="cd06225">
    <property type="entry name" value="HAMP"/>
    <property type="match status" value="1"/>
</dbReference>
<keyword evidence="6" id="KW-0808">Transferase</keyword>
<dbReference type="SMART" id="SM00387">
    <property type="entry name" value="HATPase_c"/>
    <property type="match status" value="1"/>
</dbReference>
<keyword evidence="8" id="KW-0547">Nucleotide-binding</keyword>
<proteinExistence type="predicted"/>
<dbReference type="PROSITE" id="PS50885">
    <property type="entry name" value="HAMP"/>
    <property type="match status" value="1"/>
</dbReference>
<dbReference type="FunFam" id="3.30.565.10:FF:000006">
    <property type="entry name" value="Sensor histidine kinase WalK"/>
    <property type="match status" value="1"/>
</dbReference>
<evidence type="ECO:0000313" key="17">
    <source>
        <dbReference type="EMBL" id="GEQ22980.1"/>
    </source>
</evidence>
<comment type="subcellular location">
    <subcellularLocation>
        <location evidence="2">Cell membrane</location>
        <topology evidence="2">Multi-pass membrane protein</topology>
    </subcellularLocation>
</comment>
<dbReference type="InterPro" id="IPR004358">
    <property type="entry name" value="Sig_transdc_His_kin-like_C"/>
</dbReference>
<dbReference type="PRINTS" id="PR00344">
    <property type="entry name" value="BCTRLSENSOR"/>
</dbReference>
<evidence type="ECO:0000256" key="9">
    <source>
        <dbReference type="ARBA" id="ARBA00022777"/>
    </source>
</evidence>
<evidence type="ECO:0000256" key="6">
    <source>
        <dbReference type="ARBA" id="ARBA00022679"/>
    </source>
</evidence>
<dbReference type="Gene3D" id="6.10.340.10">
    <property type="match status" value="1"/>
</dbReference>
<dbReference type="InterPro" id="IPR036890">
    <property type="entry name" value="HATPase_C_sf"/>
</dbReference>
<evidence type="ECO:0000256" key="7">
    <source>
        <dbReference type="ARBA" id="ARBA00022692"/>
    </source>
</evidence>
<evidence type="ECO:0000256" key="3">
    <source>
        <dbReference type="ARBA" id="ARBA00012438"/>
    </source>
</evidence>
<dbReference type="PROSITE" id="PS50109">
    <property type="entry name" value="HIS_KIN"/>
    <property type="match status" value="1"/>
</dbReference>
<dbReference type="SUPFAM" id="SSF47384">
    <property type="entry name" value="Homodimeric domain of signal transducing histidine kinase"/>
    <property type="match status" value="1"/>
</dbReference>
<dbReference type="SUPFAM" id="SSF55874">
    <property type="entry name" value="ATPase domain of HSP90 chaperone/DNA topoisomerase II/histidine kinase"/>
    <property type="match status" value="1"/>
</dbReference>
<evidence type="ECO:0000256" key="11">
    <source>
        <dbReference type="ARBA" id="ARBA00022989"/>
    </source>
</evidence>
<evidence type="ECO:0000259" key="16">
    <source>
        <dbReference type="PROSITE" id="PS50885"/>
    </source>
</evidence>
<dbReference type="SMART" id="SM00388">
    <property type="entry name" value="HisKA"/>
    <property type="match status" value="1"/>
</dbReference>
<evidence type="ECO:0000256" key="12">
    <source>
        <dbReference type="ARBA" id="ARBA00023012"/>
    </source>
</evidence>
<protein>
    <recommendedName>
        <fullName evidence="3">histidine kinase</fullName>
        <ecNumber evidence="3">2.7.13.3</ecNumber>
    </recommendedName>
</protein>
<evidence type="ECO:0000313" key="20">
    <source>
        <dbReference type="Proteomes" id="UP000474042"/>
    </source>
</evidence>
<name>A0A512TRS8_CLOBU</name>
<evidence type="ECO:0000256" key="14">
    <source>
        <dbReference type="SAM" id="Phobius"/>
    </source>
</evidence>
<keyword evidence="9 17" id="KW-0418">Kinase</keyword>
<feature type="transmembrane region" description="Helical" evidence="14">
    <location>
        <begin position="162"/>
        <end position="180"/>
    </location>
</feature>
<dbReference type="PANTHER" id="PTHR45528">
    <property type="entry name" value="SENSOR HISTIDINE KINASE CPXA"/>
    <property type="match status" value="1"/>
</dbReference>
<dbReference type="GO" id="GO:0000155">
    <property type="term" value="F:phosphorelay sensor kinase activity"/>
    <property type="evidence" value="ECO:0007669"/>
    <property type="project" value="InterPro"/>
</dbReference>
<dbReference type="CDD" id="cd00082">
    <property type="entry name" value="HisKA"/>
    <property type="match status" value="1"/>
</dbReference>
<dbReference type="AlphaFoldDB" id="A0A512TRS8"/>
<keyword evidence="7 14" id="KW-0812">Transmembrane</keyword>
<dbReference type="EMBL" id="BKBC01000069">
    <property type="protein sequence ID" value="GEQ22980.1"/>
    <property type="molecule type" value="Genomic_DNA"/>
</dbReference>
<dbReference type="GO" id="GO:0005886">
    <property type="term" value="C:plasma membrane"/>
    <property type="evidence" value="ECO:0007669"/>
    <property type="project" value="UniProtKB-SubCell"/>
</dbReference>
<dbReference type="InterPro" id="IPR003661">
    <property type="entry name" value="HisK_dim/P_dom"/>
</dbReference>
<evidence type="ECO:0000256" key="13">
    <source>
        <dbReference type="ARBA" id="ARBA00023136"/>
    </source>
</evidence>
<reference evidence="18 20" key="2">
    <citation type="submission" date="2020-01" db="EMBL/GenBank/DDBJ databases">
        <title>Genome sequence of a 1,3-propanediol producer, Clostridium butyricum S3.</title>
        <authorList>
            <person name="Zhou J."/>
        </authorList>
    </citation>
    <scope>NUCLEOTIDE SEQUENCE [LARGE SCALE GENOMIC DNA]</scope>
    <source>
        <strain evidence="18 20">S3</strain>
    </source>
</reference>
<dbReference type="InterPro" id="IPR003594">
    <property type="entry name" value="HATPase_dom"/>
</dbReference>
<evidence type="ECO:0000259" key="15">
    <source>
        <dbReference type="PROSITE" id="PS50109"/>
    </source>
</evidence>
<dbReference type="Proteomes" id="UP000321089">
    <property type="component" value="Unassembled WGS sequence"/>
</dbReference>
<evidence type="ECO:0000256" key="4">
    <source>
        <dbReference type="ARBA" id="ARBA00022475"/>
    </source>
</evidence>
<evidence type="ECO:0000256" key="5">
    <source>
        <dbReference type="ARBA" id="ARBA00022553"/>
    </source>
</evidence>